<dbReference type="Proteomes" id="UP000427842">
    <property type="component" value="Unassembled WGS sequence"/>
</dbReference>
<accession>A0ABQ6VRJ4</accession>
<sequence length="135" mass="14550">MESQKKAQNQRVLRTLQVMARLTDNGGASVPYYIAFAAALGYDITITEFAPARAGLLRAGDPVNSEAWAHTWRISAPGYTPVLFRAGTGAAGDPLMTWGNTVLQCEITARKPAHTIVQFAQTDVNPINDFGGDID</sequence>
<evidence type="ECO:0000313" key="1">
    <source>
        <dbReference type="EMBL" id="KAB8122564.1"/>
    </source>
</evidence>
<dbReference type="InterPro" id="IPR018755">
    <property type="entry name" value="Phage_Mu_Gp48"/>
</dbReference>
<gene>
    <name evidence="1" type="ORF">D3W54_15445</name>
</gene>
<reference evidence="1 2" key="1">
    <citation type="submission" date="2018-09" db="EMBL/GenBank/DDBJ databases">
        <title>Genome sequence and characterization of the bcs clusters for the production of nanocellulose from the low pH resistant strain Komagataeibacter medellinensis ID13488.</title>
        <authorList>
            <person name="Hernandez-Arriaga A.M."/>
            <person name="Del Cerro C."/>
            <person name="Urbina L."/>
            <person name="Eceiza A."/>
            <person name="Retegi A."/>
            <person name="Prieto M.A."/>
        </authorList>
    </citation>
    <scope>NUCLEOTIDE SEQUENCE [LARGE SCALE GENOMIC DNA]</scope>
    <source>
        <strain evidence="1 2">ID13488</strain>
    </source>
</reference>
<organism evidence="1 2">
    <name type="scientific">Komagataeibacter medellinensis</name>
    <dbReference type="NCBI Taxonomy" id="1177712"/>
    <lineage>
        <taxon>Bacteria</taxon>
        <taxon>Pseudomonadati</taxon>
        <taxon>Pseudomonadota</taxon>
        <taxon>Alphaproteobacteria</taxon>
        <taxon>Acetobacterales</taxon>
        <taxon>Acetobacteraceae</taxon>
        <taxon>Komagataeibacter</taxon>
    </lineage>
</organism>
<evidence type="ECO:0000313" key="2">
    <source>
        <dbReference type="Proteomes" id="UP000427842"/>
    </source>
</evidence>
<proteinExistence type="predicted"/>
<dbReference type="EMBL" id="QYAZ01000002">
    <property type="protein sequence ID" value="KAB8122564.1"/>
    <property type="molecule type" value="Genomic_DNA"/>
</dbReference>
<dbReference type="Pfam" id="PF10076">
    <property type="entry name" value="Phage_Mu_Gp48"/>
    <property type="match status" value="1"/>
</dbReference>
<comment type="caution">
    <text evidence="1">The sequence shown here is derived from an EMBL/GenBank/DDBJ whole genome shotgun (WGS) entry which is preliminary data.</text>
</comment>
<name>A0ABQ6VRJ4_9PROT</name>
<keyword evidence="2" id="KW-1185">Reference proteome</keyword>
<dbReference type="RefSeq" id="WP_153472593.1">
    <property type="nucleotide sequence ID" value="NZ_QYAZ01000002.1"/>
</dbReference>
<protein>
    <submittedName>
        <fullName evidence="1">DUF2313 domain-containing protein</fullName>
    </submittedName>
</protein>